<dbReference type="PANTHER" id="PTHR33055:SF13">
    <property type="entry name" value="TRANSPOSASE"/>
    <property type="match status" value="1"/>
</dbReference>
<comment type="caution">
    <text evidence="3">The sequence shown here is derived from an EMBL/GenBank/DDBJ whole genome shotgun (WGS) entry which is preliminary data.</text>
</comment>
<feature type="domain" description="Transposase IS116/IS110/IS902 C-terminal" evidence="2">
    <location>
        <begin position="161"/>
        <end position="236"/>
    </location>
</feature>
<keyword evidence="4" id="KW-1185">Reference proteome</keyword>
<gene>
    <name evidence="3" type="ORF">CWD77_14640</name>
</gene>
<feature type="domain" description="Transposase IS110-like N-terminal" evidence="1">
    <location>
        <begin position="5"/>
        <end position="91"/>
    </location>
</feature>
<evidence type="ECO:0000313" key="3">
    <source>
        <dbReference type="EMBL" id="PKD42643.1"/>
    </source>
</evidence>
<dbReference type="GO" id="GO:0006313">
    <property type="term" value="P:DNA transposition"/>
    <property type="evidence" value="ECO:0007669"/>
    <property type="project" value="InterPro"/>
</dbReference>
<evidence type="ECO:0000259" key="2">
    <source>
        <dbReference type="Pfam" id="PF02371"/>
    </source>
</evidence>
<dbReference type="GO" id="GO:0004803">
    <property type="term" value="F:transposase activity"/>
    <property type="evidence" value="ECO:0007669"/>
    <property type="project" value="InterPro"/>
</dbReference>
<dbReference type="OrthoDB" id="964423at2"/>
<evidence type="ECO:0000313" key="4">
    <source>
        <dbReference type="Proteomes" id="UP000233398"/>
    </source>
</evidence>
<dbReference type="Pfam" id="PF02371">
    <property type="entry name" value="Transposase_20"/>
    <property type="match status" value="1"/>
</dbReference>
<sequence length="237" mass="27414">MVECTSYWYWVADWCNAHQVPLTLAHAKMLKAISYAKVKTDSVDARTLADLLRVGLIPEAHQCRKEQRDLRELTRGRLRMIERRSSLQSSLWHVAAKYNVLVQDVGWRYLDRLGEFLQQQLPEVAWMETQPLLDQIRLTQNHIIALEQAIEQQTGFHENVERLKVLPGFGLVCAWTVVAEIGDIARFPSDKQFVSYCRRVPGSKDSGGKHRHRSKNKDGNRYLRIAFNQAAIVAYRD</sequence>
<dbReference type="GO" id="GO:0003677">
    <property type="term" value="F:DNA binding"/>
    <property type="evidence" value="ECO:0007669"/>
    <property type="project" value="InterPro"/>
</dbReference>
<dbReference type="InterPro" id="IPR047650">
    <property type="entry name" value="Transpos_IS110"/>
</dbReference>
<dbReference type="Proteomes" id="UP000233398">
    <property type="component" value="Unassembled WGS sequence"/>
</dbReference>
<evidence type="ECO:0000259" key="1">
    <source>
        <dbReference type="Pfam" id="PF01548"/>
    </source>
</evidence>
<proteinExistence type="predicted"/>
<accession>A0A2N0VEM7</accession>
<dbReference type="EMBL" id="PISP01000006">
    <property type="protein sequence ID" value="PKD42643.1"/>
    <property type="molecule type" value="Genomic_DNA"/>
</dbReference>
<dbReference type="InterPro" id="IPR002525">
    <property type="entry name" value="Transp_IS110-like_N"/>
</dbReference>
<protein>
    <submittedName>
        <fullName evidence="3">Uncharacterized protein</fullName>
    </submittedName>
</protein>
<dbReference type="PANTHER" id="PTHR33055">
    <property type="entry name" value="TRANSPOSASE FOR INSERTION SEQUENCE ELEMENT IS1111A"/>
    <property type="match status" value="1"/>
</dbReference>
<dbReference type="AlphaFoldDB" id="A0A2N0VEM7"/>
<name>A0A2N0VEM7_9BACT</name>
<reference evidence="3 4" key="1">
    <citation type="submission" date="2017-11" db="EMBL/GenBank/DDBJ databases">
        <title>Rhodohalobacter 15182 sp. nov., isolated from a salt lake.</title>
        <authorList>
            <person name="Han S."/>
        </authorList>
    </citation>
    <scope>NUCLEOTIDE SEQUENCE [LARGE SCALE GENOMIC DNA]</scope>
    <source>
        <strain evidence="3 4">15182</strain>
    </source>
</reference>
<dbReference type="Pfam" id="PF01548">
    <property type="entry name" value="DEDD_Tnp_IS110"/>
    <property type="match status" value="1"/>
</dbReference>
<dbReference type="InterPro" id="IPR003346">
    <property type="entry name" value="Transposase_20"/>
</dbReference>
<dbReference type="NCBIfam" id="NF033542">
    <property type="entry name" value="transpos_IS110"/>
    <property type="match status" value="1"/>
</dbReference>
<organism evidence="3 4">
    <name type="scientific">Rhodohalobacter barkolensis</name>
    <dbReference type="NCBI Taxonomy" id="2053187"/>
    <lineage>
        <taxon>Bacteria</taxon>
        <taxon>Pseudomonadati</taxon>
        <taxon>Balneolota</taxon>
        <taxon>Balneolia</taxon>
        <taxon>Balneolales</taxon>
        <taxon>Balneolaceae</taxon>
        <taxon>Rhodohalobacter</taxon>
    </lineage>
</organism>